<evidence type="ECO:0000256" key="7">
    <source>
        <dbReference type="ARBA" id="ARBA00023554"/>
    </source>
</evidence>
<dbReference type="KEGG" id="vos:KNV97_09450"/>
<dbReference type="EMBL" id="CP076643">
    <property type="protein sequence ID" value="QXO18476.1"/>
    <property type="molecule type" value="Genomic_DNA"/>
</dbReference>
<evidence type="ECO:0000256" key="6">
    <source>
        <dbReference type="ARBA" id="ARBA00023002"/>
    </source>
</evidence>
<evidence type="ECO:0000313" key="14">
    <source>
        <dbReference type="EMBL" id="QXO18476.1"/>
    </source>
</evidence>
<evidence type="ECO:0000256" key="2">
    <source>
        <dbReference type="ARBA" id="ARBA00022532"/>
    </source>
</evidence>
<keyword evidence="4 12" id="KW-0460">Magnesium</keyword>
<reference evidence="14" key="1">
    <citation type="submission" date="2021-06" db="EMBL/GenBank/DDBJ databases">
        <title>Vibrio nov. sp., novel gut bacterium isolated from Yellow Sea oyster.</title>
        <authorList>
            <person name="Muhammad N."/>
            <person name="Nguyen T.H."/>
            <person name="Lee Y.-J."/>
            <person name="Ko J."/>
            <person name="Kim S.-G."/>
        </authorList>
    </citation>
    <scope>NUCLEOTIDE SEQUENCE</scope>
    <source>
        <strain evidence="14">OG9-811</strain>
    </source>
</reference>
<feature type="binding site" evidence="11">
    <location>
        <position position="147"/>
    </location>
    <ligand>
        <name>D-threo-isocitrate</name>
        <dbReference type="ChEBI" id="CHEBI:15562"/>
    </ligand>
</feature>
<dbReference type="RefSeq" id="WP_136484454.1">
    <property type="nucleotide sequence ID" value="NZ_CP076643.1"/>
</dbReference>
<gene>
    <name evidence="14" type="ORF">KNV97_09450</name>
</gene>
<evidence type="ECO:0000256" key="5">
    <source>
        <dbReference type="ARBA" id="ARBA00022857"/>
    </source>
</evidence>
<feature type="binding site" evidence="12">
    <location>
        <position position="352"/>
    </location>
    <ligand>
        <name>Mg(2+)</name>
        <dbReference type="ChEBI" id="CHEBI:18420"/>
    </ligand>
</feature>
<feature type="binding site" evidence="11">
    <location>
        <position position="549"/>
    </location>
    <ligand>
        <name>D-threo-isocitrate</name>
        <dbReference type="ChEBI" id="CHEBI:15562"/>
    </ligand>
</feature>
<evidence type="ECO:0000313" key="15">
    <source>
        <dbReference type="Proteomes" id="UP000694232"/>
    </source>
</evidence>
<feature type="site" description="Critical for catalysis" evidence="10">
    <location>
        <position position="422"/>
    </location>
</feature>
<feature type="binding site" evidence="13">
    <location>
        <begin position="84"/>
        <end position="89"/>
    </location>
    <ligand>
        <name>NADP(+)</name>
        <dbReference type="ChEBI" id="CHEBI:58349"/>
    </ligand>
</feature>
<feature type="binding site" evidence="13">
    <location>
        <position position="651"/>
    </location>
    <ligand>
        <name>NADP(+)</name>
        <dbReference type="ChEBI" id="CHEBI:58349"/>
    </ligand>
</feature>
<evidence type="ECO:0000256" key="10">
    <source>
        <dbReference type="PIRSR" id="PIRSR009407-1"/>
    </source>
</evidence>
<evidence type="ECO:0000256" key="11">
    <source>
        <dbReference type="PIRSR" id="PIRSR009407-2"/>
    </source>
</evidence>
<dbReference type="PANTHER" id="PTHR36999:SF1">
    <property type="entry name" value="ISOCITRATE DEHYDROGENASE (NADP(+))"/>
    <property type="match status" value="1"/>
</dbReference>
<keyword evidence="5 9" id="KW-0521">NADP</keyword>
<keyword evidence="6 9" id="KW-0560">Oxidoreductase</keyword>
<dbReference type="Proteomes" id="UP000694232">
    <property type="component" value="Chromosome 1"/>
</dbReference>
<dbReference type="PANTHER" id="PTHR36999">
    <property type="entry name" value="ISOCITRATE DEHYDROGENASE [NADP]"/>
    <property type="match status" value="1"/>
</dbReference>
<comment type="similarity">
    <text evidence="8 9">Belongs to the monomeric-type IDH family.</text>
</comment>
<comment type="catalytic activity">
    <reaction evidence="7 9">
        <text>D-threo-isocitrate + NADP(+) = 2-oxoglutarate + CO2 + NADPH</text>
        <dbReference type="Rhea" id="RHEA:19629"/>
        <dbReference type="ChEBI" id="CHEBI:15562"/>
        <dbReference type="ChEBI" id="CHEBI:16526"/>
        <dbReference type="ChEBI" id="CHEBI:16810"/>
        <dbReference type="ChEBI" id="CHEBI:57783"/>
        <dbReference type="ChEBI" id="CHEBI:58349"/>
        <dbReference type="EC" id="1.1.1.42"/>
    </reaction>
</comment>
<feature type="binding site" evidence="12">
    <location>
        <position position="554"/>
    </location>
    <ligand>
        <name>Mg(2+)</name>
        <dbReference type="ChEBI" id="CHEBI:18420"/>
    </ligand>
</feature>
<evidence type="ECO:0000256" key="13">
    <source>
        <dbReference type="PIRSR" id="PIRSR009407-4"/>
    </source>
</evidence>
<dbReference type="NCBIfam" id="TIGR00178">
    <property type="entry name" value="monomer_idh"/>
    <property type="match status" value="1"/>
</dbReference>
<feature type="binding site" evidence="13">
    <location>
        <begin position="586"/>
        <end position="587"/>
    </location>
    <ligand>
        <name>NADP(+)</name>
        <dbReference type="ChEBI" id="CHEBI:58349"/>
    </ligand>
</feature>
<keyword evidence="3 12" id="KW-0479">Metal-binding</keyword>
<organism evidence="14 15">
    <name type="scientific">Vibrio ostreae</name>
    <dbReference type="NCBI Taxonomy" id="2841925"/>
    <lineage>
        <taxon>Bacteria</taxon>
        <taxon>Pseudomonadati</taxon>
        <taxon>Pseudomonadota</taxon>
        <taxon>Gammaproteobacteria</taxon>
        <taxon>Vibrionales</taxon>
        <taxon>Vibrionaceae</taxon>
        <taxon>Vibrio</taxon>
    </lineage>
</organism>
<feature type="binding site" evidence="13">
    <location>
        <position position="137"/>
    </location>
    <ligand>
        <name>NADP(+)</name>
        <dbReference type="ChEBI" id="CHEBI:58349"/>
    </ligand>
</feature>
<dbReference type="InterPro" id="IPR004436">
    <property type="entry name" value="Isocitrate_DH_NADP_mono"/>
</dbReference>
<feature type="binding site" evidence="11">
    <location>
        <begin position="134"/>
        <end position="141"/>
    </location>
    <ligand>
        <name>substrate</name>
    </ligand>
</feature>
<evidence type="ECO:0000256" key="12">
    <source>
        <dbReference type="PIRSR" id="PIRSR009407-3"/>
    </source>
</evidence>
<proteinExistence type="inferred from homology"/>
<sequence>MPTEKPTIIYTITDEAPALATYSLLPIIQSFTASSGINVETRDISLAGRILANFPEHLKEDQRIGDALAELGDLAQTPEANIIKLPNISASVPQLRAAIKELQEKGYSLPNYPDEPSTYEEEAIKATYDKIKGSAVNPVLREGNSDRRAPASVKNYAKKNPHSMGAWSADSKSHVASMDDKDFFGSEKSLTVDAATQVSIEFVGKDGSSKVLKKPFALQDKEIIDTTVMNKKALVEFFEKEIAEAKSQDVLLSLHMKATMMKVSDPVIFGHAVKVYYKEVFAKYGELFEQLGVDVNNGLGDVYAKIQTLPEAQRTEIEAAIAAVYETQPALAMVDSDRGITNLHVPSDIIVDASMPAMIRSSGQMWGPDGKQKDTKALIPDRCYSGVYQAVIEFCKENGAFDPTTMGSVPNVGLMAQKAEEYGSHDKTFILDAEGSVRVVDAAGNVLLEQAVEAGDIFRMCQVKDAPIQDWVKLAVARARATGAPAVFWLDEARAHDAELIKKVNQYLPEHDTAGLEIKILSPVEATKYSLVRIKEGLDTISVTGNVLRDYLTDLFPILELGTSAKMLSVVPLMNGGGLFETGAGGSAPKHVQQVEKENHLRWDSLGEFLALAASLEHLSEVSNNPKAQVLADALDKATGQFLDTNKSPSRKVGELDNRGSHFYLAMYWAQALAEQTADADLAAEFAPIAKQMQDNEASIVAELNSAQGVSVDLGGYYAPVFEKASAVMRPSATLNSIIDRA</sequence>
<dbReference type="GO" id="GO:0004450">
    <property type="term" value="F:isocitrate dehydrogenase (NADP+) activity"/>
    <property type="evidence" value="ECO:0007669"/>
    <property type="project" value="UniProtKB-EC"/>
</dbReference>
<dbReference type="Pfam" id="PF03971">
    <property type="entry name" value="IDH"/>
    <property type="match status" value="1"/>
</dbReference>
<dbReference type="GO" id="GO:0006097">
    <property type="term" value="P:glyoxylate cycle"/>
    <property type="evidence" value="ECO:0007669"/>
    <property type="project" value="UniProtKB-KW"/>
</dbReference>
<name>A0A975UCZ3_9VIBR</name>
<protein>
    <recommendedName>
        <fullName evidence="9">Isocitrate dehydrogenase [NADP]</fullName>
        <ecNumber evidence="9">1.1.1.42</ecNumber>
    </recommendedName>
    <alternativeName>
        <fullName evidence="9">Oxalosuccinate decarboxylase</fullName>
    </alternativeName>
</protein>
<dbReference type="GO" id="GO:0006099">
    <property type="term" value="P:tricarboxylic acid cycle"/>
    <property type="evidence" value="ECO:0007669"/>
    <property type="project" value="UniProtKB-KW"/>
</dbReference>
<evidence type="ECO:0000256" key="3">
    <source>
        <dbReference type="ARBA" id="ARBA00022723"/>
    </source>
</evidence>
<feature type="binding site" evidence="12">
    <location>
        <position position="550"/>
    </location>
    <ligand>
        <name>Mg(2+)</name>
        <dbReference type="ChEBI" id="CHEBI:18420"/>
    </ligand>
</feature>
<dbReference type="AlphaFoldDB" id="A0A975UCZ3"/>
<dbReference type="GO" id="GO:0046872">
    <property type="term" value="F:metal ion binding"/>
    <property type="evidence" value="ECO:0007669"/>
    <property type="project" value="UniProtKB-KW"/>
</dbReference>
<evidence type="ECO:0000256" key="8">
    <source>
        <dbReference type="ARBA" id="ARBA00046318"/>
    </source>
</evidence>
<feature type="binding site" evidence="13">
    <location>
        <position position="591"/>
    </location>
    <ligand>
        <name>NADP(+)</name>
        <dbReference type="ChEBI" id="CHEBI:58349"/>
    </ligand>
</feature>
<keyword evidence="15" id="KW-1185">Reference proteome</keyword>
<feature type="binding site" evidence="13">
    <location>
        <begin position="602"/>
        <end position="604"/>
    </location>
    <ligand>
        <name>NADP(+)</name>
        <dbReference type="ChEBI" id="CHEBI:58349"/>
    </ligand>
</feature>
<accession>A0A975UCZ3</accession>
<comment type="cofactor">
    <cofactor evidence="12">
        <name>Mg(2+)</name>
        <dbReference type="ChEBI" id="CHEBI:18420"/>
    </cofactor>
    <cofactor evidence="12">
        <name>Mn(2+)</name>
        <dbReference type="ChEBI" id="CHEBI:29035"/>
    </cofactor>
    <text evidence="12">Binds 1 Mg(2+) or Mn(2+) ion per subunit.</text>
</comment>
<dbReference type="SUPFAM" id="SSF53659">
    <property type="entry name" value="Isocitrate/Isopropylmalate dehydrogenase-like"/>
    <property type="match status" value="1"/>
</dbReference>
<evidence type="ECO:0000256" key="4">
    <source>
        <dbReference type="ARBA" id="ARBA00022842"/>
    </source>
</evidence>
<dbReference type="Gene3D" id="3.40.718.10">
    <property type="entry name" value="Isopropylmalate Dehydrogenase"/>
    <property type="match status" value="1"/>
</dbReference>
<keyword evidence="2 9" id="KW-0816">Tricarboxylic acid cycle</keyword>
<feature type="site" description="Critical for catalysis" evidence="10">
    <location>
        <position position="257"/>
    </location>
</feature>
<keyword evidence="1 9" id="KW-0329">Glyoxylate bypass</keyword>
<evidence type="ECO:0000256" key="9">
    <source>
        <dbReference type="PIRNR" id="PIRNR009407"/>
    </source>
</evidence>
<dbReference type="EC" id="1.1.1.42" evidence="9"/>
<evidence type="ECO:0000256" key="1">
    <source>
        <dbReference type="ARBA" id="ARBA00022435"/>
    </source>
</evidence>
<dbReference type="PIRSF" id="PIRSF009407">
    <property type="entry name" value="IDH_monmr"/>
    <property type="match status" value="1"/>
</dbReference>